<organism evidence="1 2">
    <name type="scientific">Streptantibioticus parmotrematis</name>
    <dbReference type="NCBI Taxonomy" id="2873249"/>
    <lineage>
        <taxon>Bacteria</taxon>
        <taxon>Bacillati</taxon>
        <taxon>Actinomycetota</taxon>
        <taxon>Actinomycetes</taxon>
        <taxon>Kitasatosporales</taxon>
        <taxon>Streptomycetaceae</taxon>
        <taxon>Streptantibioticus</taxon>
    </lineage>
</organism>
<dbReference type="EMBL" id="JAINVZ010000035">
    <property type="protein sequence ID" value="MBY8889112.1"/>
    <property type="molecule type" value="Genomic_DNA"/>
</dbReference>
<dbReference type="RefSeq" id="WP_222982160.1">
    <property type="nucleotide sequence ID" value="NZ_JAINVZ010000035.1"/>
</dbReference>
<evidence type="ECO:0000313" key="1">
    <source>
        <dbReference type="EMBL" id="MBY8889112.1"/>
    </source>
</evidence>
<proteinExistence type="predicted"/>
<comment type="caution">
    <text evidence="1">The sequence shown here is derived from an EMBL/GenBank/DDBJ whole genome shotgun (WGS) entry which is preliminary data.</text>
</comment>
<sequence>MITVTATTRDQDHGGKPMMLQLRTGNRMAALTVVLAGVLTACGTHTASAPPPSPAATTTSADPEASAKAAVLQVYRDMWDAEDRAYATGQMNADVQKYATDKALTDIKLTVIYYQDYGSVMKGEPVLSPRVTTIQTKTDPYTATITDCVDSSHYIEVNAKTGKPVPVTGGSHRHVVTSTARTVGGVWMILSSVIDRKRTC</sequence>
<name>A0ABS7R508_9ACTN</name>
<keyword evidence="2" id="KW-1185">Reference proteome</keyword>
<accession>A0ABS7R508</accession>
<gene>
    <name evidence="1" type="ORF">K7472_30335</name>
</gene>
<reference evidence="1 2" key="1">
    <citation type="submission" date="2021-08" db="EMBL/GenBank/DDBJ databases">
        <title>Streptomyces sp. PTM05 isolated from lichen.</title>
        <authorList>
            <person name="Somphong A."/>
            <person name="Phongsopitanun W."/>
            <person name="Tanasupawat S."/>
        </authorList>
    </citation>
    <scope>NUCLEOTIDE SEQUENCE [LARGE SCALE GENOMIC DNA]</scope>
    <source>
        <strain evidence="1 2">Ptm05</strain>
    </source>
</reference>
<protein>
    <recommendedName>
        <fullName evidence="3">DUF4440 domain-containing protein</fullName>
    </recommendedName>
</protein>
<evidence type="ECO:0008006" key="3">
    <source>
        <dbReference type="Google" id="ProtNLM"/>
    </source>
</evidence>
<dbReference type="Proteomes" id="UP001198565">
    <property type="component" value="Unassembled WGS sequence"/>
</dbReference>
<evidence type="ECO:0000313" key="2">
    <source>
        <dbReference type="Proteomes" id="UP001198565"/>
    </source>
</evidence>